<accession>A0A5A7P8U1</accession>
<evidence type="ECO:0000313" key="2">
    <source>
        <dbReference type="Proteomes" id="UP000325081"/>
    </source>
</evidence>
<organism evidence="1 2">
    <name type="scientific">Striga asiatica</name>
    <name type="common">Asiatic witchweed</name>
    <name type="synonym">Buchnera asiatica</name>
    <dbReference type="NCBI Taxonomy" id="4170"/>
    <lineage>
        <taxon>Eukaryota</taxon>
        <taxon>Viridiplantae</taxon>
        <taxon>Streptophyta</taxon>
        <taxon>Embryophyta</taxon>
        <taxon>Tracheophyta</taxon>
        <taxon>Spermatophyta</taxon>
        <taxon>Magnoliopsida</taxon>
        <taxon>eudicotyledons</taxon>
        <taxon>Gunneridae</taxon>
        <taxon>Pentapetalae</taxon>
        <taxon>asterids</taxon>
        <taxon>lamiids</taxon>
        <taxon>Lamiales</taxon>
        <taxon>Orobanchaceae</taxon>
        <taxon>Buchnereae</taxon>
        <taxon>Striga</taxon>
    </lineage>
</organism>
<dbReference type="Pfam" id="PF00421">
    <property type="entry name" value="PSII"/>
    <property type="match status" value="1"/>
</dbReference>
<dbReference type="AlphaFoldDB" id="A0A5A7P8U1"/>
<evidence type="ECO:0000313" key="1">
    <source>
        <dbReference type="EMBL" id="GER28984.1"/>
    </source>
</evidence>
<dbReference type="InterPro" id="IPR000932">
    <property type="entry name" value="PS_antenna-like"/>
</dbReference>
<dbReference type="OrthoDB" id="1731406at2759"/>
<protein>
    <submittedName>
        <fullName evidence="1">Photosystem II CP47 chlorophyll apoprotein</fullName>
    </submittedName>
</protein>
<sequence>MENEPELELIEHNPVFQAIVSVTVTLGKLAMPEVLTLTARGRGGCRRQPTRALNKPYPPRAVGWARLGTVTRPGRSNKNSKGLSNKINTKQRGLPYFSLDLRHGARTLFRDVFAGIDPDLDAQVEFGAFQKLGLNDKERKKIGSKENAILEFYQQFACVAFSIDDCIKDALLIHLRILNWLVVNSPGAVEQRISQDLRRARGIERVRCINKV</sequence>
<dbReference type="Proteomes" id="UP000325081">
    <property type="component" value="Unassembled WGS sequence"/>
</dbReference>
<proteinExistence type="predicted"/>
<gene>
    <name evidence="1" type="ORF">STAS_04805</name>
</gene>
<dbReference type="GO" id="GO:0009521">
    <property type="term" value="C:photosystem"/>
    <property type="evidence" value="ECO:0007669"/>
    <property type="project" value="InterPro"/>
</dbReference>
<dbReference type="GO" id="GO:0016168">
    <property type="term" value="F:chlorophyll binding"/>
    <property type="evidence" value="ECO:0007669"/>
    <property type="project" value="InterPro"/>
</dbReference>
<comment type="caution">
    <text evidence="1">The sequence shown here is derived from an EMBL/GenBank/DDBJ whole genome shotgun (WGS) entry which is preliminary data.</text>
</comment>
<reference evidence="2" key="1">
    <citation type="journal article" date="2019" name="Curr. Biol.">
        <title>Genome Sequence of Striga asiatica Provides Insight into the Evolution of Plant Parasitism.</title>
        <authorList>
            <person name="Yoshida S."/>
            <person name="Kim S."/>
            <person name="Wafula E.K."/>
            <person name="Tanskanen J."/>
            <person name="Kim Y.M."/>
            <person name="Honaas L."/>
            <person name="Yang Z."/>
            <person name="Spallek T."/>
            <person name="Conn C.E."/>
            <person name="Ichihashi Y."/>
            <person name="Cheong K."/>
            <person name="Cui S."/>
            <person name="Der J.P."/>
            <person name="Gundlach H."/>
            <person name="Jiao Y."/>
            <person name="Hori C."/>
            <person name="Ishida J.K."/>
            <person name="Kasahara H."/>
            <person name="Kiba T."/>
            <person name="Kim M.S."/>
            <person name="Koo N."/>
            <person name="Laohavisit A."/>
            <person name="Lee Y.H."/>
            <person name="Lumba S."/>
            <person name="McCourt P."/>
            <person name="Mortimer J.C."/>
            <person name="Mutuku J.M."/>
            <person name="Nomura T."/>
            <person name="Sasaki-Sekimoto Y."/>
            <person name="Seto Y."/>
            <person name="Wang Y."/>
            <person name="Wakatake T."/>
            <person name="Sakakibara H."/>
            <person name="Demura T."/>
            <person name="Yamaguchi S."/>
            <person name="Yoneyama K."/>
            <person name="Manabe R.I."/>
            <person name="Nelson D.C."/>
            <person name="Schulman A.H."/>
            <person name="Timko M.P."/>
            <person name="dePamphilis C.W."/>
            <person name="Choi D."/>
            <person name="Shirasu K."/>
        </authorList>
    </citation>
    <scope>NUCLEOTIDE SEQUENCE [LARGE SCALE GENOMIC DNA]</scope>
    <source>
        <strain evidence="2">cv. UVA1</strain>
    </source>
</reference>
<dbReference type="GO" id="GO:0009767">
    <property type="term" value="P:photosynthetic electron transport chain"/>
    <property type="evidence" value="ECO:0007669"/>
    <property type="project" value="InterPro"/>
</dbReference>
<name>A0A5A7P8U1_STRAF</name>
<dbReference type="EMBL" id="BKCP01003335">
    <property type="protein sequence ID" value="GER28984.1"/>
    <property type="molecule type" value="Genomic_DNA"/>
</dbReference>
<keyword evidence="2" id="KW-1185">Reference proteome</keyword>